<feature type="transmembrane region" description="Helical" evidence="1">
    <location>
        <begin position="70"/>
        <end position="90"/>
    </location>
</feature>
<evidence type="ECO:0000313" key="3">
    <source>
        <dbReference type="Proteomes" id="UP000626844"/>
    </source>
</evidence>
<organism evidence="2 3">
    <name type="scientific">Metabacillus arenae</name>
    <dbReference type="NCBI Taxonomy" id="2771434"/>
    <lineage>
        <taxon>Bacteria</taxon>
        <taxon>Bacillati</taxon>
        <taxon>Bacillota</taxon>
        <taxon>Bacilli</taxon>
        <taxon>Bacillales</taxon>
        <taxon>Bacillaceae</taxon>
        <taxon>Metabacillus</taxon>
    </lineage>
</organism>
<feature type="transmembrane region" description="Helical" evidence="1">
    <location>
        <begin position="47"/>
        <end position="64"/>
    </location>
</feature>
<keyword evidence="3" id="KW-1185">Reference proteome</keyword>
<keyword evidence="1" id="KW-0812">Transmembrane</keyword>
<dbReference type="InterPro" id="IPR026369">
    <property type="entry name" value="CxxC_20_CxxC"/>
</dbReference>
<name>A0A926RX42_9BACI</name>
<dbReference type="Proteomes" id="UP000626844">
    <property type="component" value="Unassembled WGS sequence"/>
</dbReference>
<dbReference type="NCBIfam" id="TIGR04104">
    <property type="entry name" value="cxxc_20_cxxc"/>
    <property type="match status" value="1"/>
</dbReference>
<evidence type="ECO:0008006" key="4">
    <source>
        <dbReference type="Google" id="ProtNLM"/>
    </source>
</evidence>
<evidence type="ECO:0000313" key="2">
    <source>
        <dbReference type="EMBL" id="MBD1380596.1"/>
    </source>
</evidence>
<accession>A0A926RX42</accession>
<keyword evidence="1" id="KW-1133">Transmembrane helix</keyword>
<keyword evidence="1" id="KW-0472">Membrane</keyword>
<reference evidence="2" key="1">
    <citation type="submission" date="2020-09" db="EMBL/GenBank/DDBJ databases">
        <title>A novel bacterium of genus Bacillus, isolated from South China Sea.</title>
        <authorList>
            <person name="Huang H."/>
            <person name="Mo K."/>
            <person name="Hu Y."/>
        </authorList>
    </citation>
    <scope>NUCLEOTIDE SEQUENCE</scope>
    <source>
        <strain evidence="2">IB182487</strain>
    </source>
</reference>
<dbReference type="AlphaFoldDB" id="A0A926RX42"/>
<gene>
    <name evidence="2" type="ORF">IC621_10170</name>
</gene>
<dbReference type="EMBL" id="JACXAI010000011">
    <property type="protein sequence ID" value="MBD1380596.1"/>
    <property type="molecule type" value="Genomic_DNA"/>
</dbReference>
<protein>
    <recommendedName>
        <fullName evidence="4">Cxxc_20_cxxc protein</fullName>
    </recommendedName>
</protein>
<comment type="caution">
    <text evidence="2">The sequence shown here is derived from an EMBL/GenBank/DDBJ whole genome shotgun (WGS) entry which is preliminary data.</text>
</comment>
<proteinExistence type="predicted"/>
<sequence length="100" mass="11813">MMLPECTNCKQSLNYKETFLNSFKLKPRCRKCGSRLYLTTKSRQKQSFISVITLIMWGVMTGLFPHNLIFNILFILILAILIFLITPFYTEYSNEEEPMF</sequence>
<evidence type="ECO:0000256" key="1">
    <source>
        <dbReference type="SAM" id="Phobius"/>
    </source>
</evidence>
<dbReference type="RefSeq" id="WP_191158194.1">
    <property type="nucleotide sequence ID" value="NZ_JACXAI010000011.1"/>
</dbReference>